<dbReference type="PROSITE" id="PS50126">
    <property type="entry name" value="S1"/>
    <property type="match status" value="1"/>
</dbReference>
<name>A0A5C5ZDI0_9BACT</name>
<feature type="region of interest" description="Disordered" evidence="1">
    <location>
        <begin position="751"/>
        <end position="868"/>
    </location>
</feature>
<dbReference type="InterPro" id="IPR023323">
    <property type="entry name" value="Tex-like_dom_sf"/>
</dbReference>
<dbReference type="GO" id="GO:0006412">
    <property type="term" value="P:translation"/>
    <property type="evidence" value="ECO:0007669"/>
    <property type="project" value="TreeGrafter"/>
</dbReference>
<evidence type="ECO:0000256" key="1">
    <source>
        <dbReference type="SAM" id="MobiDB-lite"/>
    </source>
</evidence>
<dbReference type="InterPro" id="IPR044146">
    <property type="entry name" value="S1_Tex"/>
</dbReference>
<gene>
    <name evidence="3" type="ORF">Pla123a_02110</name>
</gene>
<dbReference type="EMBL" id="SJPO01000001">
    <property type="protein sequence ID" value="TWT85404.1"/>
    <property type="molecule type" value="Genomic_DNA"/>
</dbReference>
<feature type="compositionally biased region" description="Basic and acidic residues" evidence="1">
    <location>
        <begin position="828"/>
        <end position="850"/>
    </location>
</feature>
<dbReference type="SUPFAM" id="SSF47781">
    <property type="entry name" value="RuvA domain 2-like"/>
    <property type="match status" value="2"/>
</dbReference>
<dbReference type="Gene3D" id="3.30.420.140">
    <property type="entry name" value="YqgF/RNase H-like domain"/>
    <property type="match status" value="1"/>
</dbReference>
<dbReference type="GO" id="GO:0003735">
    <property type="term" value="F:structural constituent of ribosome"/>
    <property type="evidence" value="ECO:0007669"/>
    <property type="project" value="TreeGrafter"/>
</dbReference>
<dbReference type="SUPFAM" id="SSF50249">
    <property type="entry name" value="Nucleic acid-binding proteins"/>
    <property type="match status" value="1"/>
</dbReference>
<dbReference type="SUPFAM" id="SSF53098">
    <property type="entry name" value="Ribonuclease H-like"/>
    <property type="match status" value="1"/>
</dbReference>
<dbReference type="InterPro" id="IPR037027">
    <property type="entry name" value="YqgF/RNaseH-like_dom_sf"/>
</dbReference>
<dbReference type="Gene3D" id="2.40.50.140">
    <property type="entry name" value="Nucleic acid-binding proteins"/>
    <property type="match status" value="1"/>
</dbReference>
<evidence type="ECO:0000313" key="4">
    <source>
        <dbReference type="Proteomes" id="UP000318478"/>
    </source>
</evidence>
<dbReference type="Proteomes" id="UP000318478">
    <property type="component" value="Unassembled WGS sequence"/>
</dbReference>
<dbReference type="Pfam" id="PF17674">
    <property type="entry name" value="HHH_9"/>
    <property type="match status" value="1"/>
</dbReference>
<dbReference type="InterPro" id="IPR055179">
    <property type="entry name" value="Tex-like_central_region"/>
</dbReference>
<dbReference type="Gene3D" id="1.10.150.310">
    <property type="entry name" value="Tex RuvX-like domain-like"/>
    <property type="match status" value="1"/>
</dbReference>
<dbReference type="Pfam" id="PF12836">
    <property type="entry name" value="HHH_3"/>
    <property type="match status" value="1"/>
</dbReference>
<dbReference type="InterPro" id="IPR023319">
    <property type="entry name" value="Tex-like_HTH_dom_sf"/>
</dbReference>
<evidence type="ECO:0000313" key="3">
    <source>
        <dbReference type="EMBL" id="TWT85404.1"/>
    </source>
</evidence>
<dbReference type="Pfam" id="PF09371">
    <property type="entry name" value="Tex_N"/>
    <property type="match status" value="1"/>
</dbReference>
<dbReference type="Pfam" id="PF00575">
    <property type="entry name" value="S1"/>
    <property type="match status" value="1"/>
</dbReference>
<dbReference type="InterPro" id="IPR050437">
    <property type="entry name" value="Ribos_protein_bS1-like"/>
</dbReference>
<dbReference type="Pfam" id="PF16921">
    <property type="entry name" value="Tex_YqgF"/>
    <property type="match status" value="1"/>
</dbReference>
<dbReference type="Gene3D" id="1.10.3500.10">
    <property type="entry name" value="Tex N-terminal region-like"/>
    <property type="match status" value="1"/>
</dbReference>
<keyword evidence="4" id="KW-1185">Reference proteome</keyword>
<sequence>MLARPGPTSPARQAAARLSLAAHPHALRKHPMGPNAINLKPIANELGLDAAGVEQTVQLLDAGNTVPFITRYRRDATGGFDEQQIEAVRDRVHRARQLEERRETILRSLKAQRKLSDDLQEQISRASSVAQLEDLYLPFKPKRQSLAEKAKSQGLAPLADEIFRAADSCADLDKRAADFIDKEQEVPDAATALVGAGHILAERFAESSTLRKRARKVMQDSGQLVSKAVDGLAEKRKATFKDFLDYREKLSRAPTHRILAINRGEREKALKVSVECDAAAIEQAAIELLVPAEHAHRDFLVGCVRDAARRLLVPSLQREARRALTEKAEEHSLTVFARNLRRLLLQPPIRGKRVLALDPGYKNGCKLAALDEFGGLVAHDLIHLVGGEDKQADGRKRLAEMIREHSVELIAIGNGRACRPSEQLVAELLADELKEHDAHYVVVNEAGASVYSTSTIGREELPELDASHRSAVSIARRLQDPLSELVKIDPASLGVGLYQHDSRNKPMRDTLNQVVESCVSFVGVDLNNASPTLLSHVAGLNPLTARRVYEHRVEKGPFKSRQQLLEVKGVGESAFVQSAGFLKVEDGENPLDATWVHPESYDAAAKLLELVGVDAAELRTPAGGAKFQDALAERNRDELAESLGVGRLSLDQLVDSLSRPGRDLRDDRPPPVFRRDVVKIDDLEIGSELAGVVLNVVDFGAFVDIGLSESGLVHVSQLSSGYVRDPHTVVAVGDRVRVWVTSIDAQRRRVALTMIKPGTPQAEGGRKEKSGESGGGRRQRPKRKSGEAASRSGDGRSGDGKPSGRKPRGKSGRGDRRVERAPAGPRVFEQRAKKESKALTKDMEEGKEAMRSFGDLLQFHKKKSSDDK</sequence>
<dbReference type="PANTHER" id="PTHR10724:SF10">
    <property type="entry name" value="S1 RNA-BINDING DOMAIN-CONTAINING PROTEIN 1"/>
    <property type="match status" value="1"/>
</dbReference>
<dbReference type="SUPFAM" id="SSF158832">
    <property type="entry name" value="Tex N-terminal region-like"/>
    <property type="match status" value="1"/>
</dbReference>
<organism evidence="3 4">
    <name type="scientific">Posidoniimonas polymericola</name>
    <dbReference type="NCBI Taxonomy" id="2528002"/>
    <lineage>
        <taxon>Bacteria</taxon>
        <taxon>Pseudomonadati</taxon>
        <taxon>Planctomycetota</taxon>
        <taxon>Planctomycetia</taxon>
        <taxon>Pirellulales</taxon>
        <taxon>Lacipirellulaceae</taxon>
        <taxon>Posidoniimonas</taxon>
    </lineage>
</organism>
<dbReference type="SMART" id="SM00316">
    <property type="entry name" value="S1"/>
    <property type="match status" value="1"/>
</dbReference>
<protein>
    <recommendedName>
        <fullName evidence="2">S1 motif domain-containing protein</fullName>
    </recommendedName>
</protein>
<dbReference type="SMART" id="SM00732">
    <property type="entry name" value="YqgFc"/>
    <property type="match status" value="1"/>
</dbReference>
<dbReference type="FunFam" id="3.30.420.140:FF:000001">
    <property type="entry name" value="RNA-binding transcriptional accessory protein"/>
    <property type="match status" value="1"/>
</dbReference>
<evidence type="ECO:0000259" key="2">
    <source>
        <dbReference type="PROSITE" id="PS50126"/>
    </source>
</evidence>
<dbReference type="InterPro" id="IPR003029">
    <property type="entry name" value="S1_domain"/>
</dbReference>
<dbReference type="AlphaFoldDB" id="A0A5C5ZDI0"/>
<dbReference type="CDD" id="cd05685">
    <property type="entry name" value="S1_Tex"/>
    <property type="match status" value="1"/>
</dbReference>
<dbReference type="FunFam" id="1.10.10.650:FF:000001">
    <property type="entry name" value="S1 RNA-binding domain 1"/>
    <property type="match status" value="1"/>
</dbReference>
<dbReference type="PANTHER" id="PTHR10724">
    <property type="entry name" value="30S RIBOSOMAL PROTEIN S1"/>
    <property type="match status" value="1"/>
</dbReference>
<feature type="compositionally biased region" description="Basic residues" evidence="1">
    <location>
        <begin position="859"/>
        <end position="868"/>
    </location>
</feature>
<dbReference type="InterPro" id="IPR041692">
    <property type="entry name" value="HHH_9"/>
</dbReference>
<proteinExistence type="predicted"/>
<dbReference type="GO" id="GO:0006139">
    <property type="term" value="P:nucleobase-containing compound metabolic process"/>
    <property type="evidence" value="ECO:0007669"/>
    <property type="project" value="InterPro"/>
</dbReference>
<dbReference type="GO" id="GO:0003729">
    <property type="term" value="F:mRNA binding"/>
    <property type="evidence" value="ECO:0007669"/>
    <property type="project" value="UniProtKB-ARBA"/>
</dbReference>
<dbReference type="InterPro" id="IPR012340">
    <property type="entry name" value="NA-bd_OB-fold"/>
</dbReference>
<comment type="caution">
    <text evidence="3">The sequence shown here is derived from an EMBL/GenBank/DDBJ whole genome shotgun (WGS) entry which is preliminary data.</text>
</comment>
<reference evidence="3 4" key="1">
    <citation type="submission" date="2019-02" db="EMBL/GenBank/DDBJ databases">
        <title>Deep-cultivation of Planctomycetes and their phenomic and genomic characterization uncovers novel biology.</title>
        <authorList>
            <person name="Wiegand S."/>
            <person name="Jogler M."/>
            <person name="Boedeker C."/>
            <person name="Pinto D."/>
            <person name="Vollmers J."/>
            <person name="Rivas-Marin E."/>
            <person name="Kohn T."/>
            <person name="Peeters S.H."/>
            <person name="Heuer A."/>
            <person name="Rast P."/>
            <person name="Oberbeckmann S."/>
            <person name="Bunk B."/>
            <person name="Jeske O."/>
            <person name="Meyerdierks A."/>
            <person name="Storesund J.E."/>
            <person name="Kallscheuer N."/>
            <person name="Luecker S."/>
            <person name="Lage O.M."/>
            <person name="Pohl T."/>
            <person name="Merkel B.J."/>
            <person name="Hornburger P."/>
            <person name="Mueller R.-W."/>
            <person name="Bruemmer F."/>
            <person name="Labrenz M."/>
            <person name="Spormann A.M."/>
            <person name="Op Den Camp H."/>
            <person name="Overmann J."/>
            <person name="Amann R."/>
            <person name="Jetten M.S.M."/>
            <person name="Mascher T."/>
            <person name="Medema M.H."/>
            <person name="Devos D.P."/>
            <person name="Kaster A.-K."/>
            <person name="Ovreas L."/>
            <person name="Rohde M."/>
            <person name="Galperin M.Y."/>
            <person name="Jogler C."/>
        </authorList>
    </citation>
    <scope>NUCLEOTIDE SEQUENCE [LARGE SCALE GENOMIC DNA]</scope>
    <source>
        <strain evidence="3 4">Pla123a</strain>
    </source>
</reference>
<dbReference type="InterPro" id="IPR006641">
    <property type="entry name" value="YqgF/RNaseH-like_dom"/>
</dbReference>
<dbReference type="Pfam" id="PF22706">
    <property type="entry name" value="Tex_central_region"/>
    <property type="match status" value="1"/>
</dbReference>
<dbReference type="InterPro" id="IPR010994">
    <property type="entry name" value="RuvA_2-like"/>
</dbReference>
<dbReference type="GO" id="GO:0005737">
    <property type="term" value="C:cytoplasm"/>
    <property type="evidence" value="ECO:0007669"/>
    <property type="project" value="UniProtKB-ARBA"/>
</dbReference>
<dbReference type="InterPro" id="IPR012337">
    <property type="entry name" value="RNaseH-like_sf"/>
</dbReference>
<dbReference type="Gene3D" id="1.10.10.650">
    <property type="entry name" value="RuvA domain 2-like"/>
    <property type="match status" value="1"/>
</dbReference>
<dbReference type="InterPro" id="IPR032639">
    <property type="entry name" value="Tex_YqgF"/>
</dbReference>
<dbReference type="InterPro" id="IPR018974">
    <property type="entry name" value="Tex-like_N"/>
</dbReference>
<feature type="domain" description="S1 motif" evidence="2">
    <location>
        <begin position="686"/>
        <end position="755"/>
    </location>
</feature>
<dbReference type="FunFam" id="2.40.50.140:FF:000051">
    <property type="entry name" value="RNA-binding transcriptional accessory protein"/>
    <property type="match status" value="1"/>
</dbReference>
<accession>A0A5C5ZDI0</accession>